<sequence length="227" mass="24824">MLDIALNANINSTLTLGSAFLTIIVSFALGILISVTYMKTHVKGYYSQNFTLTLILIPAVIAVIILLVGSNVARAFSLAGAFSIARFRSAAGDPKDIAYVLFSMAAGLACGTGLFGYAALFTVLLCVFMVVLCKINFGAKKSCEKILKILIPENMNYQGAFDDILKKYTTNYQLCRVKTTDLGTLFELVYTVTMDNEKDEKEFIDELRCRNGNLSIVLSMNAAPNDF</sequence>
<evidence type="ECO:0000313" key="3">
    <source>
        <dbReference type="Proteomes" id="UP000223596"/>
    </source>
</evidence>
<dbReference type="RefSeq" id="WP_003516256.1">
    <property type="nucleotide sequence ID" value="NZ_CP013828.1"/>
</dbReference>
<accession>A0AB36TFU6</accession>
<comment type="caution">
    <text evidence="2">The sequence shown here is derived from an EMBL/GenBank/DDBJ whole genome shotgun (WGS) entry which is preliminary data.</text>
</comment>
<evidence type="ECO:0000313" key="2">
    <source>
        <dbReference type="EMBL" id="PFH02772.1"/>
    </source>
</evidence>
<evidence type="ECO:0000256" key="1">
    <source>
        <dbReference type="SAM" id="Phobius"/>
    </source>
</evidence>
<feature type="transmembrane region" description="Helical" evidence="1">
    <location>
        <begin position="99"/>
        <end position="132"/>
    </location>
</feature>
<organism evidence="2 3">
    <name type="scientific">Acetivibrio thermocellus AD2</name>
    <dbReference type="NCBI Taxonomy" id="1138384"/>
    <lineage>
        <taxon>Bacteria</taxon>
        <taxon>Bacillati</taxon>
        <taxon>Bacillota</taxon>
        <taxon>Clostridia</taxon>
        <taxon>Eubacteriales</taxon>
        <taxon>Oscillospiraceae</taxon>
        <taxon>Acetivibrio</taxon>
    </lineage>
</organism>
<proteinExistence type="predicted"/>
<name>A0AB36TFU6_ACETH</name>
<feature type="transmembrane region" description="Helical" evidence="1">
    <location>
        <begin position="50"/>
        <end position="69"/>
    </location>
</feature>
<dbReference type="AlphaFoldDB" id="A0AB36TFU6"/>
<gene>
    <name evidence="2" type="ORF">M972_111559</name>
</gene>
<dbReference type="Proteomes" id="UP000223596">
    <property type="component" value="Unassembled WGS sequence"/>
</dbReference>
<feature type="transmembrane region" description="Helical" evidence="1">
    <location>
        <begin position="16"/>
        <end position="38"/>
    </location>
</feature>
<keyword evidence="1" id="KW-0812">Transmembrane</keyword>
<dbReference type="InterPro" id="IPR032531">
    <property type="entry name" value="DUF4956"/>
</dbReference>
<dbReference type="EMBL" id="PDBW01000001">
    <property type="protein sequence ID" value="PFH02772.1"/>
    <property type="molecule type" value="Genomic_DNA"/>
</dbReference>
<keyword evidence="1" id="KW-1133">Transmembrane helix</keyword>
<dbReference type="Pfam" id="PF16316">
    <property type="entry name" value="DUF4956"/>
    <property type="match status" value="1"/>
</dbReference>
<protein>
    <submittedName>
        <fullName evidence="2">Uncharacterized protein DUF4956</fullName>
    </submittedName>
</protein>
<keyword evidence="1" id="KW-0472">Membrane</keyword>
<reference evidence="2 3" key="1">
    <citation type="submission" date="2017-09" db="EMBL/GenBank/DDBJ databases">
        <title>Evaluation of Pacific Biosciences Sequencing Technology to Finishing C. thermocellum Genome Sequences.</title>
        <authorList>
            <person name="Brown S."/>
        </authorList>
    </citation>
    <scope>NUCLEOTIDE SEQUENCE [LARGE SCALE GENOMIC DNA]</scope>
    <source>
        <strain evidence="2 3">AD2</strain>
    </source>
</reference>